<evidence type="ECO:0000313" key="7">
    <source>
        <dbReference type="EMBL" id="CAB4570531.1"/>
    </source>
</evidence>
<feature type="domain" description="EamA" evidence="6">
    <location>
        <begin position="8"/>
        <end position="136"/>
    </location>
</feature>
<name>A0A6J6E2B9_9ZZZZ</name>
<evidence type="ECO:0000256" key="1">
    <source>
        <dbReference type="ARBA" id="ARBA00004141"/>
    </source>
</evidence>
<dbReference type="GO" id="GO:0016020">
    <property type="term" value="C:membrane"/>
    <property type="evidence" value="ECO:0007669"/>
    <property type="project" value="UniProtKB-SubCell"/>
</dbReference>
<dbReference type="InterPro" id="IPR000620">
    <property type="entry name" value="EamA_dom"/>
</dbReference>
<protein>
    <submittedName>
        <fullName evidence="7">Unannotated protein</fullName>
    </submittedName>
</protein>
<comment type="subcellular location">
    <subcellularLocation>
        <location evidence="1">Membrane</location>
        <topology evidence="1">Multi-pass membrane protein</topology>
    </subcellularLocation>
</comment>
<dbReference type="AlphaFoldDB" id="A0A6J6E2B9"/>
<feature type="transmembrane region" description="Helical" evidence="5">
    <location>
        <begin position="91"/>
        <end position="113"/>
    </location>
</feature>
<feature type="transmembrane region" description="Helical" evidence="5">
    <location>
        <begin position="35"/>
        <end position="53"/>
    </location>
</feature>
<feature type="transmembrane region" description="Helical" evidence="5">
    <location>
        <begin position="65"/>
        <end position="85"/>
    </location>
</feature>
<dbReference type="PANTHER" id="PTHR32322:SF2">
    <property type="entry name" value="EAMA DOMAIN-CONTAINING PROTEIN"/>
    <property type="match status" value="1"/>
</dbReference>
<keyword evidence="2 5" id="KW-0812">Transmembrane</keyword>
<feature type="transmembrane region" description="Helical" evidence="5">
    <location>
        <begin position="120"/>
        <end position="143"/>
    </location>
</feature>
<feature type="transmembrane region" description="Helical" evidence="5">
    <location>
        <begin position="180"/>
        <end position="201"/>
    </location>
</feature>
<evidence type="ECO:0000256" key="3">
    <source>
        <dbReference type="ARBA" id="ARBA00022989"/>
    </source>
</evidence>
<feature type="transmembrane region" description="Helical" evidence="5">
    <location>
        <begin position="149"/>
        <end position="168"/>
    </location>
</feature>
<evidence type="ECO:0000256" key="2">
    <source>
        <dbReference type="ARBA" id="ARBA00022692"/>
    </source>
</evidence>
<dbReference type="InterPro" id="IPR037185">
    <property type="entry name" value="EmrE-like"/>
</dbReference>
<accession>A0A6J6E2B9</accession>
<feature type="transmembrane region" description="Helical" evidence="5">
    <location>
        <begin position="213"/>
        <end position="232"/>
    </location>
</feature>
<gene>
    <name evidence="7" type="ORF">UFOPK1693_00667</name>
</gene>
<dbReference type="EMBL" id="CAEZTO010000007">
    <property type="protein sequence ID" value="CAB4570531.1"/>
    <property type="molecule type" value="Genomic_DNA"/>
</dbReference>
<proteinExistence type="predicted"/>
<reference evidence="7" key="1">
    <citation type="submission" date="2020-05" db="EMBL/GenBank/DDBJ databases">
        <authorList>
            <person name="Chiriac C."/>
            <person name="Salcher M."/>
            <person name="Ghai R."/>
            <person name="Kavagutti S V."/>
        </authorList>
    </citation>
    <scope>NUCLEOTIDE SEQUENCE</scope>
</reference>
<evidence type="ECO:0000256" key="4">
    <source>
        <dbReference type="ARBA" id="ARBA00023136"/>
    </source>
</evidence>
<feature type="transmembrane region" description="Helical" evidence="5">
    <location>
        <begin position="267"/>
        <end position="285"/>
    </location>
</feature>
<dbReference type="SUPFAM" id="SSF103481">
    <property type="entry name" value="Multidrug resistance efflux transporter EmrE"/>
    <property type="match status" value="2"/>
</dbReference>
<dbReference type="PANTHER" id="PTHR32322">
    <property type="entry name" value="INNER MEMBRANE TRANSPORTER"/>
    <property type="match status" value="1"/>
</dbReference>
<organism evidence="7">
    <name type="scientific">freshwater metagenome</name>
    <dbReference type="NCBI Taxonomy" id="449393"/>
    <lineage>
        <taxon>unclassified sequences</taxon>
        <taxon>metagenomes</taxon>
        <taxon>ecological metagenomes</taxon>
    </lineage>
</organism>
<keyword evidence="4 5" id="KW-0472">Membrane</keyword>
<feature type="transmembrane region" description="Helical" evidence="5">
    <location>
        <begin position="12"/>
        <end position="29"/>
    </location>
</feature>
<dbReference type="Pfam" id="PF00892">
    <property type="entry name" value="EamA"/>
    <property type="match status" value="2"/>
</dbReference>
<feature type="domain" description="EamA" evidence="6">
    <location>
        <begin position="150"/>
        <end position="285"/>
    </location>
</feature>
<evidence type="ECO:0000259" key="6">
    <source>
        <dbReference type="Pfam" id="PF00892"/>
    </source>
</evidence>
<feature type="transmembrane region" description="Helical" evidence="5">
    <location>
        <begin position="239"/>
        <end position="261"/>
    </location>
</feature>
<evidence type="ECO:0000256" key="5">
    <source>
        <dbReference type="SAM" id="Phobius"/>
    </source>
</evidence>
<sequence>MPSWVYKFIPMALIWGSSFLFIELSLELTTALGVAFWRTALGAAAMAIIMAFLKVKLPKQVKQWLHLWVAGILMSALPFSLYAYAQQSTTSILAAIINATTPLFTLLAILAIFKAQKQTGIAVIGLLIGLVGVGITLGVWQGFGDNDPMAIAALLLASISYGLGTPYLRKFITPMQLPATSTAMVQVFTSAVTLLPLYLLTGPLFVAAPRFETVGSLVLLGVLGSGVAYWLYHQIVAEAGSTVSSTVTYTNPVIATFWGISLLGEPLHWYEPVGGILVLLGAYLTQAKPLFRVRKSKPDVG</sequence>
<dbReference type="InterPro" id="IPR050638">
    <property type="entry name" value="AA-Vitamin_Transporters"/>
</dbReference>
<keyword evidence="3 5" id="KW-1133">Transmembrane helix</keyword>